<proteinExistence type="predicted"/>
<evidence type="ECO:0000313" key="3">
    <source>
        <dbReference type="Proteomes" id="UP000515163"/>
    </source>
</evidence>
<evidence type="ECO:0000256" key="1">
    <source>
        <dbReference type="SAM" id="MobiDB-lite"/>
    </source>
</evidence>
<dbReference type="Proteomes" id="UP000515163">
    <property type="component" value="Unplaced"/>
</dbReference>
<name>A0A6P8IMY3_ACTTE</name>
<dbReference type="InParanoid" id="A0A6P8IMY3"/>
<dbReference type="SMART" id="SM00212">
    <property type="entry name" value="UBCc"/>
    <property type="match status" value="1"/>
</dbReference>
<dbReference type="AlphaFoldDB" id="A0A6P8IMY3"/>
<feature type="domain" description="UBC core" evidence="2">
    <location>
        <begin position="3"/>
        <end position="152"/>
    </location>
</feature>
<keyword evidence="3" id="KW-1185">Reference proteome</keyword>
<dbReference type="Pfam" id="PF00179">
    <property type="entry name" value="UQ_con"/>
    <property type="match status" value="1"/>
</dbReference>
<dbReference type="RefSeq" id="XP_031568209.1">
    <property type="nucleotide sequence ID" value="XM_031712349.1"/>
</dbReference>
<dbReference type="OrthoDB" id="9978460at2759"/>
<evidence type="ECO:0000259" key="2">
    <source>
        <dbReference type="PROSITE" id="PS50127"/>
    </source>
</evidence>
<dbReference type="InterPro" id="IPR000608">
    <property type="entry name" value="UBC"/>
</dbReference>
<protein>
    <submittedName>
        <fullName evidence="4">NEDD8-conjugating enzyme ubc12-like</fullName>
    </submittedName>
</protein>
<dbReference type="InterPro" id="IPR016135">
    <property type="entry name" value="UBQ-conjugating_enzyme/RWD"/>
</dbReference>
<dbReference type="PROSITE" id="PS50127">
    <property type="entry name" value="UBC_2"/>
    <property type="match status" value="1"/>
</dbReference>
<dbReference type="CDD" id="cd23794">
    <property type="entry name" value="UBCc_UBE2F_UBE2M"/>
    <property type="match status" value="1"/>
</dbReference>
<sequence length="254" mass="29274">MCGQLTPLTQDFHRLLKNVKKLSNNQAKVLDFEDDVTEFHLEIKPTDGYYKRGKFNFKVKIENYPKEAPKVCCETRIYHPNISEEEDGDVCLSLFDDWTDQNDLEDCVQGLLFLLYNPNLEDPLNPYFDPEDRQQHESFEEDVKKSLEGAILEGVEYDRNVVEEELENEYSTEINKVPDRGNDEGTEGEEPLHTEFITKDNETTPLQGYTIVKNNELSENDILNTKTDGNSTCHDKIGLQNTLNQPEDEGTKIS</sequence>
<dbReference type="KEGG" id="aten:116302931"/>
<dbReference type="SUPFAM" id="SSF54495">
    <property type="entry name" value="UBC-like"/>
    <property type="match status" value="1"/>
</dbReference>
<evidence type="ECO:0000313" key="4">
    <source>
        <dbReference type="RefSeq" id="XP_031568209.1"/>
    </source>
</evidence>
<organism evidence="3 4">
    <name type="scientific">Actinia tenebrosa</name>
    <name type="common">Australian red waratah sea anemone</name>
    <dbReference type="NCBI Taxonomy" id="6105"/>
    <lineage>
        <taxon>Eukaryota</taxon>
        <taxon>Metazoa</taxon>
        <taxon>Cnidaria</taxon>
        <taxon>Anthozoa</taxon>
        <taxon>Hexacorallia</taxon>
        <taxon>Actiniaria</taxon>
        <taxon>Actiniidae</taxon>
        <taxon>Actinia</taxon>
    </lineage>
</organism>
<dbReference type="GeneID" id="116302931"/>
<accession>A0A6P8IMY3</accession>
<gene>
    <name evidence="4" type="primary">LOC116302931</name>
</gene>
<reference evidence="4" key="1">
    <citation type="submission" date="2025-08" db="UniProtKB">
        <authorList>
            <consortium name="RefSeq"/>
        </authorList>
    </citation>
    <scope>IDENTIFICATION</scope>
    <source>
        <tissue evidence="4">Tentacle</tissue>
    </source>
</reference>
<dbReference type="Gene3D" id="3.10.110.10">
    <property type="entry name" value="Ubiquitin Conjugating Enzyme"/>
    <property type="match status" value="1"/>
</dbReference>
<feature type="region of interest" description="Disordered" evidence="1">
    <location>
        <begin position="225"/>
        <end position="254"/>
    </location>
</feature>
<dbReference type="PANTHER" id="PTHR24068">
    <property type="entry name" value="UBIQUITIN-CONJUGATING ENZYME E2"/>
    <property type="match status" value="1"/>
</dbReference>